<dbReference type="Pfam" id="PF04972">
    <property type="entry name" value="BON"/>
    <property type="match status" value="1"/>
</dbReference>
<evidence type="ECO:0000259" key="1">
    <source>
        <dbReference type="PROSITE" id="PS50914"/>
    </source>
</evidence>
<dbReference type="OrthoDB" id="8304186at2"/>
<evidence type="ECO:0000313" key="2">
    <source>
        <dbReference type="EMBL" id="ENN85141.1"/>
    </source>
</evidence>
<evidence type="ECO:0000313" key="3">
    <source>
        <dbReference type="Proteomes" id="UP000012429"/>
    </source>
</evidence>
<dbReference type="PATRIC" id="fig|363754.4.peg.5201"/>
<proteinExistence type="predicted"/>
<accession>N6UWM7</accession>
<keyword evidence="3" id="KW-1185">Reference proteome</keyword>
<reference evidence="2 3" key="1">
    <citation type="journal article" date="2012" name="BMC Genomics">
        <title>Genomic basis of broad host range and environmental adaptability of Rhizobium tropici CIAT 899 and Rhizobium sp. PRF 81 which are used in inoculants for common bean (Phaseolus vulgaris L.).</title>
        <authorList>
            <person name="Ormeno-Orrillo E."/>
            <person name="Menna P."/>
            <person name="Almeida L.G."/>
            <person name="Ollero F.J."/>
            <person name="Nicolas M.F."/>
            <person name="Pains Rodrigues E."/>
            <person name="Shigueyoshi Nakatani A."/>
            <person name="Silva Batista J.S."/>
            <person name="Oliveira Chueire L.M."/>
            <person name="Souza R.C."/>
            <person name="Ribeiro Vasconcelos A.T."/>
            <person name="Megias M."/>
            <person name="Hungria M."/>
            <person name="Martinez-Romero E."/>
        </authorList>
    </citation>
    <scope>NUCLEOTIDE SEQUENCE [LARGE SCALE GENOMIC DNA]</scope>
    <source>
        <strain evidence="2 3">PRF 81</strain>
    </source>
</reference>
<dbReference type="RefSeq" id="WP_004124822.1">
    <property type="nucleotide sequence ID" value="NZ_AQHN01000084.1"/>
</dbReference>
<feature type="domain" description="BON" evidence="1">
    <location>
        <begin position="15"/>
        <end position="83"/>
    </location>
</feature>
<comment type="caution">
    <text evidence="2">The sequence shown here is derived from an EMBL/GenBank/DDBJ whole genome shotgun (WGS) entry which is preliminary data.</text>
</comment>
<organism evidence="2 3">
    <name type="scientific">Rhizobium freirei PRF 81</name>
    <dbReference type="NCBI Taxonomy" id="363754"/>
    <lineage>
        <taxon>Bacteria</taxon>
        <taxon>Pseudomonadati</taxon>
        <taxon>Pseudomonadota</taxon>
        <taxon>Alphaproteobacteria</taxon>
        <taxon>Hyphomicrobiales</taxon>
        <taxon>Rhizobiaceae</taxon>
        <taxon>Rhizobium/Agrobacterium group</taxon>
        <taxon>Rhizobium</taxon>
    </lineage>
</organism>
<dbReference type="EMBL" id="AQHN01000084">
    <property type="protein sequence ID" value="ENN85141.1"/>
    <property type="molecule type" value="Genomic_DNA"/>
</dbReference>
<protein>
    <recommendedName>
        <fullName evidence="1">BON domain-containing protein</fullName>
    </recommendedName>
</protein>
<sequence length="94" mass="9978">MLFPRKLSSLTTLSDSRATCAAIRSLIAYADGLEDSRIDVAAIEDAIVLSGVASSDRARERALWIAGEYAGGRIINNIALRADQEPSGQSEIGV</sequence>
<dbReference type="AlphaFoldDB" id="N6UWM7"/>
<gene>
    <name evidence="2" type="ORF">RHSP_56476</name>
</gene>
<dbReference type="InterPro" id="IPR007055">
    <property type="entry name" value="BON_dom"/>
</dbReference>
<dbReference type="Proteomes" id="UP000012429">
    <property type="component" value="Unassembled WGS sequence"/>
</dbReference>
<name>N6UWM7_9HYPH</name>
<dbReference type="PROSITE" id="PS50914">
    <property type="entry name" value="BON"/>
    <property type="match status" value="1"/>
</dbReference>